<dbReference type="RefSeq" id="WP_108595453.1">
    <property type="nucleotide sequence ID" value="NZ_CP028913.1"/>
</dbReference>
<feature type="binding site" evidence="11">
    <location>
        <position position="299"/>
    </location>
    <ligand>
        <name>FMN</name>
        <dbReference type="ChEBI" id="CHEBI:58210"/>
    </ligand>
</feature>
<dbReference type="GO" id="GO:0004107">
    <property type="term" value="F:chorismate synthase activity"/>
    <property type="evidence" value="ECO:0007669"/>
    <property type="project" value="UniProtKB-UniRule"/>
</dbReference>
<dbReference type="NCBIfam" id="NF003793">
    <property type="entry name" value="PRK05382.1"/>
    <property type="match status" value="1"/>
</dbReference>
<name>A0A2S0WWC9_9MICO</name>
<reference evidence="13 14" key="1">
    <citation type="submission" date="2018-04" db="EMBL/GenBank/DDBJ databases">
        <authorList>
            <person name="Li J."/>
        </authorList>
    </citation>
    <scope>NUCLEOTIDE SEQUENCE [LARGE SCALE GENOMIC DNA]</scope>
    <source>
        <strain evidence="14">30A</strain>
    </source>
</reference>
<feature type="binding site" evidence="11">
    <location>
        <begin position="314"/>
        <end position="318"/>
    </location>
    <ligand>
        <name>FMN</name>
        <dbReference type="ChEBI" id="CHEBI:58210"/>
    </ligand>
</feature>
<dbReference type="AlphaFoldDB" id="A0A2S0WWC9"/>
<keyword evidence="4 11" id="KW-0028">Amino-acid biosynthesis</keyword>
<keyword evidence="5 11" id="KW-0285">Flavoprotein</keyword>
<dbReference type="NCBIfam" id="TIGR00033">
    <property type="entry name" value="aroC"/>
    <property type="match status" value="1"/>
</dbReference>
<dbReference type="PANTHER" id="PTHR21085:SF0">
    <property type="entry name" value="CHORISMATE SYNTHASE"/>
    <property type="match status" value="1"/>
</dbReference>
<dbReference type="PROSITE" id="PS00787">
    <property type="entry name" value="CHORISMATE_SYNTHASE_1"/>
    <property type="match status" value="1"/>
</dbReference>
<comment type="cofactor">
    <cofactor evidence="11 12">
        <name>FMNH2</name>
        <dbReference type="ChEBI" id="CHEBI:57618"/>
    </cofactor>
    <text evidence="11 12">Reduced FMN (FMNH(2)).</text>
</comment>
<evidence type="ECO:0000256" key="8">
    <source>
        <dbReference type="ARBA" id="ARBA00022857"/>
    </source>
</evidence>
<sequence>MLRWLTAGESHGPELVAILEGLPAGIPVSLDDIRADLARRKLGYGRGARMKFEQDELAISGGVRHGLSLGSPVALRIGNTEWPKWQEVMSPEPIDEAKLGRGRGAPLTRPRPGHADLVGMQKYGFDEARPVLERASARETAARVALGAVARSFLAELGIRLVAHTLAIGPVRVPEGRPLPTPDDVDRLDADPLRCFDAETSAAMVAEVDLAHKEGDTLGGVVEVLAYGVPPGLGSHVHWDRRLDAQLAAALMGIQAIKGVEVGDGFLTTTRRGSAAHDELHVADGRIARASDRAGGTEGGMSTGTVLRVRAGMKPIATVPHALPTVDVATGEAAAAHHQRSDVVAVPAAGVVAEAMVALTLANAVLEKFGGDSVEETRRNLESYLAAIPDTLRTAGAAADAATDRV</sequence>
<dbReference type="PIRSF" id="PIRSF001456">
    <property type="entry name" value="Chorismate_synth"/>
    <property type="match status" value="1"/>
</dbReference>
<dbReference type="Pfam" id="PF01264">
    <property type="entry name" value="Chorismate_synt"/>
    <property type="match status" value="1"/>
</dbReference>
<dbReference type="EC" id="4.2.3.5" evidence="3 11"/>
<dbReference type="GO" id="GO:0009073">
    <property type="term" value="P:aromatic amino acid family biosynthetic process"/>
    <property type="evidence" value="ECO:0007669"/>
    <property type="project" value="UniProtKB-KW"/>
</dbReference>
<feature type="binding site" evidence="11">
    <location>
        <position position="40"/>
    </location>
    <ligand>
        <name>NADP(+)</name>
        <dbReference type="ChEBI" id="CHEBI:58349"/>
    </ligand>
</feature>
<protein>
    <recommendedName>
        <fullName evidence="3 11">Chorismate synthase</fullName>
        <shortName evidence="11">CS</shortName>
        <ecNumber evidence="3 11">4.2.3.5</ecNumber>
    </recommendedName>
    <alternativeName>
        <fullName evidence="11">5-enolpyruvylshikimate-3-phosphate phospholyase</fullName>
    </alternativeName>
</protein>
<feature type="binding site" evidence="11">
    <location>
        <begin position="255"/>
        <end position="256"/>
    </location>
    <ligand>
        <name>FMN</name>
        <dbReference type="ChEBI" id="CHEBI:58210"/>
    </ligand>
</feature>
<proteinExistence type="inferred from homology"/>
<keyword evidence="6 11" id="KW-0288">FMN</keyword>
<evidence type="ECO:0000256" key="2">
    <source>
        <dbReference type="ARBA" id="ARBA00008014"/>
    </source>
</evidence>
<feature type="binding site" evidence="11">
    <location>
        <begin position="134"/>
        <end position="136"/>
    </location>
    <ligand>
        <name>FMN</name>
        <dbReference type="ChEBI" id="CHEBI:58210"/>
    </ligand>
</feature>
<evidence type="ECO:0000256" key="12">
    <source>
        <dbReference type="RuleBase" id="RU000605"/>
    </source>
</evidence>
<evidence type="ECO:0000256" key="6">
    <source>
        <dbReference type="ARBA" id="ARBA00022643"/>
    </source>
</evidence>
<accession>A0A2S0WWC9</accession>
<keyword evidence="14" id="KW-1185">Reference proteome</keyword>
<evidence type="ECO:0000256" key="9">
    <source>
        <dbReference type="ARBA" id="ARBA00023141"/>
    </source>
</evidence>
<dbReference type="GO" id="GO:0005829">
    <property type="term" value="C:cytosol"/>
    <property type="evidence" value="ECO:0007669"/>
    <property type="project" value="TreeGrafter"/>
</dbReference>
<dbReference type="PANTHER" id="PTHR21085">
    <property type="entry name" value="CHORISMATE SYNTHASE"/>
    <property type="match status" value="1"/>
</dbReference>
<evidence type="ECO:0000256" key="11">
    <source>
        <dbReference type="HAMAP-Rule" id="MF_00300"/>
    </source>
</evidence>
<keyword evidence="7 11" id="KW-0274">FAD</keyword>
<evidence type="ECO:0000313" key="14">
    <source>
        <dbReference type="Proteomes" id="UP000244729"/>
    </source>
</evidence>
<keyword evidence="8 11" id="KW-0521">NADP</keyword>
<dbReference type="KEGG" id="agm:DCE93_08180"/>
<evidence type="ECO:0000256" key="3">
    <source>
        <dbReference type="ARBA" id="ARBA00013036"/>
    </source>
</evidence>
<dbReference type="InterPro" id="IPR035904">
    <property type="entry name" value="Chorismate_synth_AroC_sf"/>
</dbReference>
<keyword evidence="10 11" id="KW-0456">Lyase</keyword>
<evidence type="ECO:0000256" key="7">
    <source>
        <dbReference type="ARBA" id="ARBA00022827"/>
    </source>
</evidence>
<comment type="similarity">
    <text evidence="2 11 12">Belongs to the chorismate synthase family.</text>
</comment>
<evidence type="ECO:0000256" key="10">
    <source>
        <dbReference type="ARBA" id="ARBA00023239"/>
    </source>
</evidence>
<dbReference type="PROSITE" id="PS00788">
    <property type="entry name" value="CHORISMATE_SYNTHASE_2"/>
    <property type="match status" value="1"/>
</dbReference>
<dbReference type="Gene3D" id="3.60.150.10">
    <property type="entry name" value="Chorismate synthase AroC"/>
    <property type="match status" value="1"/>
</dbReference>
<evidence type="ECO:0000256" key="4">
    <source>
        <dbReference type="ARBA" id="ARBA00022605"/>
    </source>
</evidence>
<evidence type="ECO:0000256" key="1">
    <source>
        <dbReference type="ARBA" id="ARBA00005044"/>
    </source>
</evidence>
<comment type="subunit">
    <text evidence="11">Homotetramer.</text>
</comment>
<dbReference type="InterPro" id="IPR020541">
    <property type="entry name" value="Chorismate_synthase_CS"/>
</dbReference>
<dbReference type="InterPro" id="IPR000453">
    <property type="entry name" value="Chorismate_synth"/>
</dbReference>
<comment type="pathway">
    <text evidence="1 11 12">Metabolic intermediate biosynthesis; chorismate biosynthesis; chorismate from D-erythrose 4-phosphate and phosphoenolpyruvate: step 7/7.</text>
</comment>
<dbReference type="GO" id="GO:0009423">
    <property type="term" value="P:chorismate biosynthetic process"/>
    <property type="evidence" value="ECO:0007669"/>
    <property type="project" value="UniProtKB-UniRule"/>
</dbReference>
<dbReference type="CDD" id="cd07304">
    <property type="entry name" value="Chorismate_synthase"/>
    <property type="match status" value="1"/>
</dbReference>
<keyword evidence="9 11" id="KW-0057">Aromatic amino acid biosynthesis</keyword>
<dbReference type="PROSITE" id="PS00789">
    <property type="entry name" value="CHORISMATE_SYNTHASE_3"/>
    <property type="match status" value="1"/>
</dbReference>
<feature type="binding site" evidence="11">
    <location>
        <position position="340"/>
    </location>
    <ligand>
        <name>FMN</name>
        <dbReference type="ChEBI" id="CHEBI:58210"/>
    </ligand>
</feature>
<dbReference type="UniPathway" id="UPA00053">
    <property type="reaction ID" value="UER00090"/>
</dbReference>
<comment type="catalytic activity">
    <reaction evidence="11 12">
        <text>5-O-(1-carboxyvinyl)-3-phosphoshikimate = chorismate + phosphate</text>
        <dbReference type="Rhea" id="RHEA:21020"/>
        <dbReference type="ChEBI" id="CHEBI:29748"/>
        <dbReference type="ChEBI" id="CHEBI:43474"/>
        <dbReference type="ChEBI" id="CHEBI:57701"/>
        <dbReference type="EC" id="4.2.3.5"/>
    </reaction>
</comment>
<dbReference type="GO" id="GO:0010181">
    <property type="term" value="F:FMN binding"/>
    <property type="evidence" value="ECO:0007669"/>
    <property type="project" value="TreeGrafter"/>
</dbReference>
<dbReference type="HAMAP" id="MF_00300">
    <property type="entry name" value="Chorismate_synth"/>
    <property type="match status" value="1"/>
</dbReference>
<gene>
    <name evidence="11" type="primary">aroC</name>
    <name evidence="13" type="ORF">DCE93_08180</name>
</gene>
<feature type="binding site" evidence="11">
    <location>
        <position position="46"/>
    </location>
    <ligand>
        <name>NADP(+)</name>
        <dbReference type="ChEBI" id="CHEBI:58349"/>
    </ligand>
</feature>
<evidence type="ECO:0000256" key="5">
    <source>
        <dbReference type="ARBA" id="ARBA00022630"/>
    </source>
</evidence>
<dbReference type="FunFam" id="3.60.150.10:FF:000002">
    <property type="entry name" value="Chorismate synthase"/>
    <property type="match status" value="1"/>
</dbReference>
<organism evidence="13 14">
    <name type="scientific">Agromyces badenianii</name>
    <dbReference type="NCBI Taxonomy" id="2080742"/>
    <lineage>
        <taxon>Bacteria</taxon>
        <taxon>Bacillati</taxon>
        <taxon>Actinomycetota</taxon>
        <taxon>Actinomycetes</taxon>
        <taxon>Micrococcales</taxon>
        <taxon>Microbacteriaceae</taxon>
        <taxon>Agromyces</taxon>
    </lineage>
</organism>
<dbReference type="OrthoDB" id="9771806at2"/>
<dbReference type="SUPFAM" id="SSF103263">
    <property type="entry name" value="Chorismate synthase, AroC"/>
    <property type="match status" value="1"/>
</dbReference>
<dbReference type="GO" id="GO:0008652">
    <property type="term" value="P:amino acid biosynthetic process"/>
    <property type="evidence" value="ECO:0007669"/>
    <property type="project" value="UniProtKB-KW"/>
</dbReference>
<evidence type="ECO:0000313" key="13">
    <source>
        <dbReference type="EMBL" id="AWB95643.1"/>
    </source>
</evidence>
<dbReference type="EMBL" id="CP028913">
    <property type="protein sequence ID" value="AWB95643.1"/>
    <property type="molecule type" value="Genomic_DNA"/>
</dbReference>
<dbReference type="Proteomes" id="UP000244729">
    <property type="component" value="Chromosome"/>
</dbReference>
<comment type="function">
    <text evidence="11">Catalyzes the anti-1,4-elimination of the C-3 phosphate and the C-6 proR hydrogen from 5-enolpyruvylshikimate-3-phosphate (EPSP) to yield chorismate, which is the branch point compound that serves as the starting substrate for the three terminal pathways of aromatic amino acid biosynthesis. This reaction introduces a second double bond into the aromatic ring system.</text>
</comment>